<feature type="compositionally biased region" description="Basic residues" evidence="1">
    <location>
        <begin position="332"/>
        <end position="342"/>
    </location>
</feature>
<dbReference type="InterPro" id="IPR010600">
    <property type="entry name" value="ITI_HC_C"/>
</dbReference>
<protein>
    <submittedName>
        <fullName evidence="5">Uncharacterized protein LOC106060474 isoform X1</fullName>
    </submittedName>
</protein>
<dbReference type="GO" id="GO:0004867">
    <property type="term" value="F:serine-type endopeptidase inhibitor activity"/>
    <property type="evidence" value="ECO:0007669"/>
    <property type="project" value="InterPro"/>
</dbReference>
<feature type="compositionally biased region" description="Acidic residues" evidence="1">
    <location>
        <begin position="356"/>
        <end position="367"/>
    </location>
</feature>
<feature type="domain" description="Inter-alpha-trypsin inhibitor heavy chain C-terminal" evidence="3">
    <location>
        <begin position="371"/>
        <end position="415"/>
    </location>
</feature>
<keyword evidence="4" id="KW-1185">Reference proteome</keyword>
<keyword evidence="2" id="KW-0732">Signal</keyword>
<evidence type="ECO:0000256" key="2">
    <source>
        <dbReference type="SAM" id="SignalP"/>
    </source>
</evidence>
<accession>A0A9U8E5N7</accession>
<reference evidence="5" key="1">
    <citation type="submission" date="2025-08" db="UniProtKB">
        <authorList>
            <consortium name="RefSeq"/>
        </authorList>
    </citation>
    <scope>IDENTIFICATION</scope>
</reference>
<evidence type="ECO:0000313" key="5">
    <source>
        <dbReference type="RefSeq" id="XP_013073825.2"/>
    </source>
</evidence>
<name>A0A9U8E5N7_BIOGL</name>
<feature type="region of interest" description="Disordered" evidence="1">
    <location>
        <begin position="284"/>
        <end position="371"/>
    </location>
</feature>
<dbReference type="OrthoDB" id="299997at2759"/>
<dbReference type="OMA" id="HIAVNSY"/>
<evidence type="ECO:0000259" key="3">
    <source>
        <dbReference type="Pfam" id="PF06668"/>
    </source>
</evidence>
<feature type="compositionally biased region" description="Basic and acidic residues" evidence="1">
    <location>
        <begin position="288"/>
        <end position="297"/>
    </location>
</feature>
<dbReference type="KEGG" id="bgt:106060474"/>
<dbReference type="AlphaFoldDB" id="A0A9U8E5N7"/>
<feature type="signal peptide" evidence="2">
    <location>
        <begin position="1"/>
        <end position="21"/>
    </location>
</feature>
<sequence>MARGHIYGTLLWLCVMIIIRADNEKVKDKHHSIEIVDNDPEFLVGVKGIDNPLCFHIDGSQNQVVRLLQDPLSGVIVNARIFHDHLTNKTYLGAILISQGNLRIIAKQRLVLFNEAKLDWAPVRTEIFQGSRIVVGNDMVAVTFRKKNITLVVRRHVVTPANEIHYEDGDGALHVGQDQDNSGEERTNVIDSKSVLSSGSRHRADVMPVFGNPEGDSFLNRALSSKRRRGLILQNIFGMNDDEAFVRNVVVEVDSQGRQRRAAKHNNFFDLRNNKKMFVLHQTRQNRRKDTASENRQHSPTAFHDLFTKISNNSNRRVKPHDHRELSDKKQPKVSHYQHKGRYQQPQGRHQRNADDDYTVDENPTSEDVEKKRDQTIYLGLYIADSRDLSNRTHGLLGQFLFKKVLPEKIQQKGGKRIVYLLVQGIPIRRTVAIVTSRHNMALNVTRACLKIRDQGREVIDGMYSDYLVPNIRYVSLKELPPL</sequence>
<feature type="chain" id="PRO_5040810555" evidence="2">
    <location>
        <begin position="22"/>
        <end position="483"/>
    </location>
</feature>
<dbReference type="GO" id="GO:0030212">
    <property type="term" value="P:hyaluronan metabolic process"/>
    <property type="evidence" value="ECO:0007669"/>
    <property type="project" value="InterPro"/>
</dbReference>
<organism evidence="4 5">
    <name type="scientific">Biomphalaria glabrata</name>
    <name type="common">Bloodfluke planorb</name>
    <name type="synonym">Freshwater snail</name>
    <dbReference type="NCBI Taxonomy" id="6526"/>
    <lineage>
        <taxon>Eukaryota</taxon>
        <taxon>Metazoa</taxon>
        <taxon>Spiralia</taxon>
        <taxon>Lophotrochozoa</taxon>
        <taxon>Mollusca</taxon>
        <taxon>Gastropoda</taxon>
        <taxon>Heterobranchia</taxon>
        <taxon>Euthyneura</taxon>
        <taxon>Panpulmonata</taxon>
        <taxon>Hygrophila</taxon>
        <taxon>Lymnaeoidea</taxon>
        <taxon>Planorbidae</taxon>
        <taxon>Biomphalaria</taxon>
    </lineage>
</organism>
<dbReference type="GeneID" id="106060474"/>
<evidence type="ECO:0000313" key="4">
    <source>
        <dbReference type="Proteomes" id="UP001165740"/>
    </source>
</evidence>
<dbReference type="Proteomes" id="UP001165740">
    <property type="component" value="Chromosome 4"/>
</dbReference>
<proteinExistence type="predicted"/>
<feature type="compositionally biased region" description="Basic and acidic residues" evidence="1">
    <location>
        <begin position="322"/>
        <end position="331"/>
    </location>
</feature>
<dbReference type="RefSeq" id="XP_013073825.2">
    <property type="nucleotide sequence ID" value="XM_013218371.2"/>
</dbReference>
<gene>
    <name evidence="5" type="primary">LOC106060474</name>
</gene>
<evidence type="ECO:0000256" key="1">
    <source>
        <dbReference type="SAM" id="MobiDB-lite"/>
    </source>
</evidence>
<dbReference type="Pfam" id="PF06668">
    <property type="entry name" value="ITI_HC_C"/>
    <property type="match status" value="1"/>
</dbReference>